<name>A0AAE2CUS7_9LAMI</name>
<dbReference type="AlphaFoldDB" id="A0AAE2CUS7"/>
<dbReference type="Proteomes" id="UP001293254">
    <property type="component" value="Unassembled WGS sequence"/>
</dbReference>
<accession>A0AAE2CUS7</accession>
<sequence length="154" mass="17207">MLGPQNKGTLEGQGHVNIDPKSNGFEPGYMFLNIIGIPPRTQVNPNKPQNINNLQPIREIMNMNKERTPIQTRRKWILRGVEALKDKQITIKDPRAQVQHSSKVLGVVEDNAEQGIQNLTNSNPPRSSKNLSKGALERLKMQHPTIVPKALIPG</sequence>
<reference evidence="2" key="1">
    <citation type="submission" date="2020-06" db="EMBL/GenBank/DDBJ databases">
        <authorList>
            <person name="Li T."/>
            <person name="Hu X."/>
            <person name="Zhang T."/>
            <person name="Song X."/>
            <person name="Zhang H."/>
            <person name="Dai N."/>
            <person name="Sheng W."/>
            <person name="Hou X."/>
            <person name="Wei L."/>
        </authorList>
    </citation>
    <scope>NUCLEOTIDE SEQUENCE</scope>
    <source>
        <strain evidence="2">3651</strain>
        <tissue evidence="2">Leaf</tissue>
    </source>
</reference>
<dbReference type="EMBL" id="JACGWO010000002">
    <property type="protein sequence ID" value="KAK4435302.1"/>
    <property type="molecule type" value="Genomic_DNA"/>
</dbReference>
<keyword evidence="3" id="KW-1185">Reference proteome</keyword>
<proteinExistence type="predicted"/>
<reference evidence="2" key="2">
    <citation type="journal article" date="2024" name="Plant">
        <title>Genomic evolution and insights into agronomic trait innovations of Sesamum species.</title>
        <authorList>
            <person name="Miao H."/>
            <person name="Wang L."/>
            <person name="Qu L."/>
            <person name="Liu H."/>
            <person name="Sun Y."/>
            <person name="Le M."/>
            <person name="Wang Q."/>
            <person name="Wei S."/>
            <person name="Zheng Y."/>
            <person name="Lin W."/>
            <person name="Duan Y."/>
            <person name="Cao H."/>
            <person name="Xiong S."/>
            <person name="Wang X."/>
            <person name="Wei L."/>
            <person name="Li C."/>
            <person name="Ma Q."/>
            <person name="Ju M."/>
            <person name="Zhao R."/>
            <person name="Li G."/>
            <person name="Mu C."/>
            <person name="Tian Q."/>
            <person name="Mei H."/>
            <person name="Zhang T."/>
            <person name="Gao T."/>
            <person name="Zhang H."/>
        </authorList>
    </citation>
    <scope>NUCLEOTIDE SEQUENCE</scope>
    <source>
        <strain evidence="2">3651</strain>
    </source>
</reference>
<comment type="caution">
    <text evidence="2">The sequence shown here is derived from an EMBL/GenBank/DDBJ whole genome shotgun (WGS) entry which is preliminary data.</text>
</comment>
<evidence type="ECO:0000256" key="1">
    <source>
        <dbReference type="SAM" id="MobiDB-lite"/>
    </source>
</evidence>
<feature type="region of interest" description="Disordered" evidence="1">
    <location>
        <begin position="1"/>
        <end position="21"/>
    </location>
</feature>
<gene>
    <name evidence="2" type="ORF">Salat_0693600</name>
</gene>
<evidence type="ECO:0000313" key="2">
    <source>
        <dbReference type="EMBL" id="KAK4435302.1"/>
    </source>
</evidence>
<protein>
    <submittedName>
        <fullName evidence="2">Uncharacterized protein</fullName>
    </submittedName>
</protein>
<organism evidence="2 3">
    <name type="scientific">Sesamum alatum</name>
    <dbReference type="NCBI Taxonomy" id="300844"/>
    <lineage>
        <taxon>Eukaryota</taxon>
        <taxon>Viridiplantae</taxon>
        <taxon>Streptophyta</taxon>
        <taxon>Embryophyta</taxon>
        <taxon>Tracheophyta</taxon>
        <taxon>Spermatophyta</taxon>
        <taxon>Magnoliopsida</taxon>
        <taxon>eudicotyledons</taxon>
        <taxon>Gunneridae</taxon>
        <taxon>Pentapetalae</taxon>
        <taxon>asterids</taxon>
        <taxon>lamiids</taxon>
        <taxon>Lamiales</taxon>
        <taxon>Pedaliaceae</taxon>
        <taxon>Sesamum</taxon>
    </lineage>
</organism>
<evidence type="ECO:0000313" key="3">
    <source>
        <dbReference type="Proteomes" id="UP001293254"/>
    </source>
</evidence>